<dbReference type="SUPFAM" id="SSF56300">
    <property type="entry name" value="Metallo-dependent phosphatases"/>
    <property type="match status" value="1"/>
</dbReference>
<keyword evidence="3" id="KW-1185">Reference proteome</keyword>
<name>A0A069RIL7_PEPLI</name>
<dbReference type="InterPro" id="IPR029052">
    <property type="entry name" value="Metallo-depent_PP-like"/>
</dbReference>
<gene>
    <name evidence="2" type="ORF">CLIT_2c02040</name>
</gene>
<keyword evidence="2" id="KW-0378">Hydrolase</keyword>
<reference evidence="2 3" key="1">
    <citation type="submission" date="2014-03" db="EMBL/GenBank/DDBJ databases">
        <title>Genome sequence of Clostridium litorale W6, DSM 5388.</title>
        <authorList>
            <person name="Poehlein A."/>
            <person name="Jagirdar A."/>
            <person name="Khonsari B."/>
            <person name="Chibani C.M."/>
            <person name="Gutierrez Gutierrez D.A."/>
            <person name="Davydova E."/>
            <person name="Alghaithi H.S."/>
            <person name="Nair K.P."/>
            <person name="Dhamotharan K."/>
            <person name="Chandran L."/>
            <person name="G W."/>
            <person name="Daniel R."/>
        </authorList>
    </citation>
    <scope>NUCLEOTIDE SEQUENCE [LARGE SCALE GENOMIC DNA]</scope>
    <source>
        <strain evidence="2 3">W6</strain>
    </source>
</reference>
<sequence length="256" mass="28956">MNDKLISMKTNKAVIMLIIAIGAVIGLIVHSLHNYIVDRNFEPVDSAFNHTQSASSYSWDGKSISVKGGFVKGMLKGEDIETVIVRSLAPEMGIELISQKKQDIRILVENVDSGRIEAQGNFKIVNRGTGNISIEFSLGENNVEGATLKPRYNNENYFEFVILGDNRLFYQTISNFKVPLYTTLGNHDIREGGRDIYGTLFGPEYYSFDYTAQVFRRMDFKICNCLYGYLQGHEIVICNIQHKKFSKAYLYLASLC</sequence>
<protein>
    <submittedName>
        <fullName evidence="2">Putative phosphohydrolase</fullName>
    </submittedName>
</protein>
<dbReference type="Proteomes" id="UP000027946">
    <property type="component" value="Unassembled WGS sequence"/>
</dbReference>
<dbReference type="STRING" id="1121324.CLIT_2c02040"/>
<feature type="transmembrane region" description="Helical" evidence="1">
    <location>
        <begin position="12"/>
        <end position="32"/>
    </location>
</feature>
<dbReference type="RefSeq" id="WP_038261087.1">
    <property type="nucleotide sequence ID" value="NZ_FSRH01000001.1"/>
</dbReference>
<accession>A0A069RIL7</accession>
<keyword evidence="1" id="KW-0472">Membrane</keyword>
<dbReference type="EMBL" id="JJMM01000002">
    <property type="protein sequence ID" value="KDR96598.1"/>
    <property type="molecule type" value="Genomic_DNA"/>
</dbReference>
<dbReference type="GO" id="GO:0016787">
    <property type="term" value="F:hydrolase activity"/>
    <property type="evidence" value="ECO:0007669"/>
    <property type="project" value="UniProtKB-KW"/>
</dbReference>
<evidence type="ECO:0000313" key="2">
    <source>
        <dbReference type="EMBL" id="KDR96598.1"/>
    </source>
</evidence>
<dbReference type="OrthoDB" id="9809781at2"/>
<proteinExistence type="predicted"/>
<keyword evidence="1" id="KW-1133">Transmembrane helix</keyword>
<evidence type="ECO:0000256" key="1">
    <source>
        <dbReference type="SAM" id="Phobius"/>
    </source>
</evidence>
<dbReference type="eggNOG" id="COG1409">
    <property type="taxonomic scope" value="Bacteria"/>
</dbReference>
<dbReference type="AlphaFoldDB" id="A0A069RIL7"/>
<evidence type="ECO:0000313" key="3">
    <source>
        <dbReference type="Proteomes" id="UP000027946"/>
    </source>
</evidence>
<organism evidence="2 3">
    <name type="scientific">Peptoclostridium litorale DSM 5388</name>
    <dbReference type="NCBI Taxonomy" id="1121324"/>
    <lineage>
        <taxon>Bacteria</taxon>
        <taxon>Bacillati</taxon>
        <taxon>Bacillota</taxon>
        <taxon>Clostridia</taxon>
        <taxon>Peptostreptococcales</taxon>
        <taxon>Peptoclostridiaceae</taxon>
        <taxon>Peptoclostridium</taxon>
    </lineage>
</organism>
<comment type="caution">
    <text evidence="2">The sequence shown here is derived from an EMBL/GenBank/DDBJ whole genome shotgun (WGS) entry which is preliminary data.</text>
</comment>
<keyword evidence="1" id="KW-0812">Transmembrane</keyword>